<dbReference type="GO" id="GO:0008253">
    <property type="term" value="F:5'-nucleotidase activity"/>
    <property type="evidence" value="ECO:0007669"/>
    <property type="project" value="TreeGrafter"/>
</dbReference>
<evidence type="ECO:0000313" key="5">
    <source>
        <dbReference type="EMBL" id="CAB9516849.1"/>
    </source>
</evidence>
<dbReference type="Gene3D" id="3.90.780.10">
    <property type="entry name" value="5'-Nucleotidase, C-terminal domain"/>
    <property type="match status" value="1"/>
</dbReference>
<accession>A0A9N8EAN5</accession>
<dbReference type="GO" id="GO:0009166">
    <property type="term" value="P:nucleotide catabolic process"/>
    <property type="evidence" value="ECO:0007669"/>
    <property type="project" value="InterPro"/>
</dbReference>
<dbReference type="PANTHER" id="PTHR11575:SF24">
    <property type="entry name" value="5'-NUCLEOTIDASE"/>
    <property type="match status" value="1"/>
</dbReference>
<feature type="compositionally biased region" description="Polar residues" evidence="2">
    <location>
        <begin position="20"/>
        <end position="40"/>
    </location>
</feature>
<evidence type="ECO:0000259" key="4">
    <source>
        <dbReference type="Pfam" id="PF02872"/>
    </source>
</evidence>
<dbReference type="InterPro" id="IPR036907">
    <property type="entry name" value="5'-Nucleotdase_C_sf"/>
</dbReference>
<protein>
    <submittedName>
        <fullName evidence="5">5'-nucleotidase</fullName>
    </submittedName>
</protein>
<feature type="region of interest" description="Disordered" evidence="2">
    <location>
        <begin position="174"/>
        <end position="193"/>
    </location>
</feature>
<evidence type="ECO:0000313" key="6">
    <source>
        <dbReference type="Proteomes" id="UP001153069"/>
    </source>
</evidence>
<keyword evidence="3" id="KW-0812">Transmembrane</keyword>
<comment type="caution">
    <text evidence="5">The sequence shown here is derived from an EMBL/GenBank/DDBJ whole genome shotgun (WGS) entry which is preliminary data.</text>
</comment>
<dbReference type="Proteomes" id="UP001153069">
    <property type="component" value="Unassembled WGS sequence"/>
</dbReference>
<keyword evidence="3" id="KW-0472">Membrane</keyword>
<dbReference type="InterPro" id="IPR008334">
    <property type="entry name" value="5'-Nucleotdase_C"/>
</dbReference>
<dbReference type="AlphaFoldDB" id="A0A9N8EAN5"/>
<dbReference type="OrthoDB" id="10252235at2759"/>
<dbReference type="GO" id="GO:0008768">
    <property type="term" value="F:UDP-sugar diphosphatase activity"/>
    <property type="evidence" value="ECO:0007669"/>
    <property type="project" value="TreeGrafter"/>
</dbReference>
<feature type="domain" description="5'-Nucleotidase C-terminal" evidence="4">
    <location>
        <begin position="451"/>
        <end position="614"/>
    </location>
</feature>
<dbReference type="InterPro" id="IPR006179">
    <property type="entry name" value="5_nucleotidase/apyrase"/>
</dbReference>
<evidence type="ECO:0000256" key="3">
    <source>
        <dbReference type="SAM" id="Phobius"/>
    </source>
</evidence>
<comment type="similarity">
    <text evidence="1">Belongs to the 5'-nucleotidase family.</text>
</comment>
<organism evidence="5 6">
    <name type="scientific">Seminavis robusta</name>
    <dbReference type="NCBI Taxonomy" id="568900"/>
    <lineage>
        <taxon>Eukaryota</taxon>
        <taxon>Sar</taxon>
        <taxon>Stramenopiles</taxon>
        <taxon>Ochrophyta</taxon>
        <taxon>Bacillariophyta</taxon>
        <taxon>Bacillariophyceae</taxon>
        <taxon>Bacillariophycidae</taxon>
        <taxon>Naviculales</taxon>
        <taxon>Naviculaceae</taxon>
        <taxon>Seminavis</taxon>
    </lineage>
</organism>
<name>A0A9N8EAN5_9STRA</name>
<keyword evidence="6" id="KW-1185">Reference proteome</keyword>
<feature type="transmembrane region" description="Helical" evidence="3">
    <location>
        <begin position="328"/>
        <end position="354"/>
    </location>
</feature>
<dbReference type="EMBL" id="CAICTM010000810">
    <property type="protein sequence ID" value="CAB9516849.1"/>
    <property type="molecule type" value="Genomic_DNA"/>
</dbReference>
<sequence>MSSENEESVSRISRSDRMRTTNTNSAEEIDNSKSQSQLDSSLRPGAYSKAPGQELQRNGTLEYKAHFRPSHTDSILEGNKEDERDKRKDKKKTATIDAASLHNPDQPLVYEKMTDPENSPQETRLSRGPQELRKATLAATLVPSTYSMSVPSKLLASVKEEEKDSCVMEKATMSDTHNRPNAGGAYAPEERRLSQTSLELRKAALSLTLPSMQSLNASVSSSSKPMTMEDKSTDFVALKKSINAERSTDFVFGNRFACDEENPFVADLDATAELTEHASSSLPLAAEVVKSPQAVEEEIRERVTNELFVSCSLAEAVPTKTNNKRSCWGTAIVVAVVLMILVIVGGVVTGIAIFGTDDPEDEQAENGPVSSFPSDVVITEENENGTSLLMSATAVGDIDDDQESNKDDDDSVLSLLSDNSTIAVIPETICYERAPMMGWSAVCEPQPAGSAVSNLVAASRLWSIPEANISILNAGEVETDMFEGNYTLAMAKTLLPYQSNTLVTIKMDGAYIKIVLERGLQRLLDDVGLFYTVGRSFVGGSYPYASGIRFDVDMTRSFPQRLSNIKVYIGSQPPPQNVEDNDEALWGPIQMQGVMYTVVTNSYLANGGDNYHEFTRQEFYRNETHLNSLEEFVAYCQAHETLLTPPQSHFSTQSYIHDRSIQYCSCATGIYNESMGV</sequence>
<dbReference type="SUPFAM" id="SSF55816">
    <property type="entry name" value="5'-nucleotidase (syn. UDP-sugar hydrolase), C-terminal domain"/>
    <property type="match status" value="1"/>
</dbReference>
<evidence type="ECO:0000256" key="2">
    <source>
        <dbReference type="SAM" id="MobiDB-lite"/>
    </source>
</evidence>
<reference evidence="5" key="1">
    <citation type="submission" date="2020-06" db="EMBL/GenBank/DDBJ databases">
        <authorList>
            <consortium name="Plant Systems Biology data submission"/>
        </authorList>
    </citation>
    <scope>NUCLEOTIDE SEQUENCE</scope>
    <source>
        <strain evidence="5">D6</strain>
    </source>
</reference>
<proteinExistence type="inferred from homology"/>
<gene>
    <name evidence="5" type="ORF">SEMRO_811_G205860.1</name>
</gene>
<feature type="region of interest" description="Disordered" evidence="2">
    <location>
        <begin position="1"/>
        <end position="131"/>
    </location>
</feature>
<evidence type="ECO:0000256" key="1">
    <source>
        <dbReference type="ARBA" id="ARBA00006654"/>
    </source>
</evidence>
<keyword evidence="3" id="KW-1133">Transmembrane helix</keyword>
<dbReference type="Pfam" id="PF02872">
    <property type="entry name" value="5_nucleotid_C"/>
    <property type="match status" value="1"/>
</dbReference>
<dbReference type="PANTHER" id="PTHR11575">
    <property type="entry name" value="5'-NUCLEOTIDASE-RELATED"/>
    <property type="match status" value="1"/>
</dbReference>